<gene>
    <name evidence="1" type="ORF">E5355_17735</name>
</gene>
<proteinExistence type="predicted"/>
<dbReference type="Proteomes" id="UP000310532">
    <property type="component" value="Unassembled WGS sequence"/>
</dbReference>
<comment type="caution">
    <text evidence="1">The sequence shown here is derived from an EMBL/GenBank/DDBJ whole genome shotgun (WGS) entry which is preliminary data.</text>
</comment>
<organism evidence="1 2">
    <name type="scientific">Bacteroides muris</name>
    <name type="common">ex Afrizal et al. 2022</name>
    <dbReference type="NCBI Taxonomy" id="2516960"/>
    <lineage>
        <taxon>Bacteria</taxon>
        <taxon>Pseudomonadati</taxon>
        <taxon>Bacteroidota</taxon>
        <taxon>Bacteroidia</taxon>
        <taxon>Bacteroidales</taxon>
        <taxon>Bacteroidaceae</taxon>
        <taxon>Bacteroides</taxon>
    </lineage>
</organism>
<keyword evidence="2" id="KW-1185">Reference proteome</keyword>
<evidence type="ECO:0000313" key="2">
    <source>
        <dbReference type="Proteomes" id="UP000310532"/>
    </source>
</evidence>
<dbReference type="RefSeq" id="WP_136011384.1">
    <property type="nucleotide sequence ID" value="NZ_SRYZ01000068.1"/>
</dbReference>
<dbReference type="EMBL" id="SRYZ01000068">
    <property type="protein sequence ID" value="TGX99175.1"/>
    <property type="molecule type" value="Genomic_DNA"/>
</dbReference>
<reference evidence="1 2" key="1">
    <citation type="submission" date="2019-04" db="EMBL/GenBank/DDBJ databases">
        <title>Microbes associate with the intestines of laboratory mice.</title>
        <authorList>
            <person name="Navarre W."/>
            <person name="Wong E."/>
            <person name="Huang K."/>
            <person name="Tropini C."/>
            <person name="Ng K."/>
            <person name="Yu B."/>
        </authorList>
    </citation>
    <scope>NUCLEOTIDE SEQUENCE [LARGE SCALE GENOMIC DNA]</scope>
    <source>
        <strain evidence="1 2">NM69_E16B</strain>
    </source>
</reference>
<evidence type="ECO:0008006" key="3">
    <source>
        <dbReference type="Google" id="ProtNLM"/>
    </source>
</evidence>
<dbReference type="AlphaFoldDB" id="A0A4S2AEB5"/>
<accession>A0A4S2AEB5</accession>
<sequence>MNRQVVVRMVVVLFALLGLSLFPLKAQKIYATDTETGEKTFVLTYGWGITGYASSHGISAWDVDGKGGGVANLLKAMCYSSSSEVGYGGLLYGNTHSQRFQAEGVKERVNLIYVAPQVSYLKRATMFPSCFSTMGGGVGYLHYRSKTALSGHPDDIKVSASSAGVNGFIGFEYTFARHWGISLEVDALYSPVKLGKGGREPVPFKPRGKLGLFLLTTQIGLSCHL</sequence>
<name>A0A4S2AEB5_9BACE</name>
<protein>
    <recommendedName>
        <fullName evidence="3">Outer membrane protein beta-barrel domain-containing protein</fullName>
    </recommendedName>
</protein>
<evidence type="ECO:0000313" key="1">
    <source>
        <dbReference type="EMBL" id="TGX99175.1"/>
    </source>
</evidence>